<dbReference type="GO" id="GO:0006801">
    <property type="term" value="P:superoxide metabolic process"/>
    <property type="evidence" value="ECO:0007669"/>
    <property type="project" value="InterPro"/>
</dbReference>
<feature type="transmembrane region" description="Helical" evidence="1">
    <location>
        <begin position="226"/>
        <end position="245"/>
    </location>
</feature>
<proteinExistence type="predicted"/>
<dbReference type="RefSeq" id="XP_008867632.1">
    <property type="nucleotide sequence ID" value="XM_008869410.1"/>
</dbReference>
<dbReference type="eggNOG" id="ENOG502SH2C">
    <property type="taxonomic scope" value="Eukaryota"/>
</dbReference>
<feature type="transmembrane region" description="Helical" evidence="1">
    <location>
        <begin position="192"/>
        <end position="214"/>
    </location>
</feature>
<accession>A0A024UCT7</accession>
<dbReference type="VEuPathDB" id="FungiDB:H310_04874"/>
<dbReference type="SUPFAM" id="SSF49329">
    <property type="entry name" value="Cu,Zn superoxide dismutase-like"/>
    <property type="match status" value="1"/>
</dbReference>
<protein>
    <recommendedName>
        <fullName evidence="3">Superoxide dismutase copper/zinc binding domain-containing protein</fullName>
    </recommendedName>
</protein>
<dbReference type="Gene3D" id="2.60.40.200">
    <property type="entry name" value="Superoxide dismutase, copper/zinc binding domain"/>
    <property type="match status" value="1"/>
</dbReference>
<name>A0A024UCT7_9STRA</name>
<organism evidence="2">
    <name type="scientific">Aphanomyces invadans</name>
    <dbReference type="NCBI Taxonomy" id="157072"/>
    <lineage>
        <taxon>Eukaryota</taxon>
        <taxon>Sar</taxon>
        <taxon>Stramenopiles</taxon>
        <taxon>Oomycota</taxon>
        <taxon>Saprolegniomycetes</taxon>
        <taxon>Saprolegniales</taxon>
        <taxon>Verrucalvaceae</taxon>
        <taxon>Aphanomyces</taxon>
    </lineage>
</organism>
<gene>
    <name evidence="2" type="ORF">H310_04874</name>
</gene>
<reference evidence="2" key="1">
    <citation type="submission" date="2013-12" db="EMBL/GenBank/DDBJ databases">
        <title>The Genome Sequence of Aphanomyces invadans NJM9701.</title>
        <authorList>
            <consortium name="The Broad Institute Genomics Platform"/>
            <person name="Russ C."/>
            <person name="Tyler B."/>
            <person name="van West P."/>
            <person name="Dieguez-Uribeondo J."/>
            <person name="Young S.K."/>
            <person name="Zeng Q."/>
            <person name="Gargeya S."/>
            <person name="Fitzgerald M."/>
            <person name="Abouelleil A."/>
            <person name="Alvarado L."/>
            <person name="Chapman S.B."/>
            <person name="Gainer-Dewar J."/>
            <person name="Goldberg J."/>
            <person name="Griggs A."/>
            <person name="Gujja S."/>
            <person name="Hansen M."/>
            <person name="Howarth C."/>
            <person name="Imamovic A."/>
            <person name="Ireland A."/>
            <person name="Larimer J."/>
            <person name="McCowan C."/>
            <person name="Murphy C."/>
            <person name="Pearson M."/>
            <person name="Poon T.W."/>
            <person name="Priest M."/>
            <person name="Roberts A."/>
            <person name="Saif S."/>
            <person name="Shea T."/>
            <person name="Sykes S."/>
            <person name="Wortman J."/>
            <person name="Nusbaum C."/>
            <person name="Birren B."/>
        </authorList>
    </citation>
    <scope>NUCLEOTIDE SEQUENCE [LARGE SCALE GENOMIC DNA]</scope>
    <source>
        <strain evidence="2">NJM9701</strain>
    </source>
</reference>
<evidence type="ECO:0000313" key="2">
    <source>
        <dbReference type="EMBL" id="ETW03403.1"/>
    </source>
</evidence>
<dbReference type="InterPro" id="IPR036423">
    <property type="entry name" value="SOD-like_Cu/Zn_dom_sf"/>
</dbReference>
<keyword evidence="1" id="KW-0472">Membrane</keyword>
<evidence type="ECO:0000256" key="1">
    <source>
        <dbReference type="SAM" id="Phobius"/>
    </source>
</evidence>
<dbReference type="OrthoDB" id="159229at2759"/>
<evidence type="ECO:0008006" key="3">
    <source>
        <dbReference type="Google" id="ProtNLM"/>
    </source>
</evidence>
<keyword evidence="1" id="KW-0812">Transmembrane</keyword>
<dbReference type="AlphaFoldDB" id="A0A024UCT7"/>
<sequence length="251" mass="26920">MLPTTTYTFTNGVHGTITVVHLSAGGAEIVADLDMTNVDLDILRSLDPKCESVSAYKWHIHTKWTHEPSVKSGLFGQCSLSAAGNHYDPDFACGPNSEYVTADKCKAATSSYKCSPALYATNPLVCERGDLSGKLGDMQVGKTGKISHTWIDNHYPDVSESTPQWNMLLHAVCNSTTPRVACATGVTTHERLYATPVGLVAATLVIALVACVGLRHHPTFGRFYPTNLAVVASLGVLALLVYQDIVVNVSL</sequence>
<dbReference type="GO" id="GO:0046872">
    <property type="term" value="F:metal ion binding"/>
    <property type="evidence" value="ECO:0007669"/>
    <property type="project" value="InterPro"/>
</dbReference>
<dbReference type="GeneID" id="20081924"/>
<dbReference type="STRING" id="157072.A0A024UCT7"/>
<dbReference type="EMBL" id="KI913959">
    <property type="protein sequence ID" value="ETW03403.1"/>
    <property type="molecule type" value="Genomic_DNA"/>
</dbReference>
<keyword evidence="1" id="KW-1133">Transmembrane helix</keyword>